<proteinExistence type="predicted"/>
<sequence length="154" mass="16261">MTVRCISILGFCTWRCLCCEGVILRVSFFRAFFCWLSFSTRAVMASIAPLVRGLSAGWIPGCAVAARLILASAASSLSSSAICDAGSWWSDGGSISVSSCSSIHESAAWVGMYSGDAAGGLSIDGGLPILRQLWSTNWRCALLSCKSFLPLICS</sequence>
<name>A0A0A9AFG3_ARUDO</name>
<dbReference type="EMBL" id="GBRH01252053">
    <property type="protein sequence ID" value="JAD45842.1"/>
    <property type="molecule type" value="Transcribed_RNA"/>
</dbReference>
<accession>A0A0A9AFG3</accession>
<organism evidence="1">
    <name type="scientific">Arundo donax</name>
    <name type="common">Giant reed</name>
    <name type="synonym">Donax arundinaceus</name>
    <dbReference type="NCBI Taxonomy" id="35708"/>
    <lineage>
        <taxon>Eukaryota</taxon>
        <taxon>Viridiplantae</taxon>
        <taxon>Streptophyta</taxon>
        <taxon>Embryophyta</taxon>
        <taxon>Tracheophyta</taxon>
        <taxon>Spermatophyta</taxon>
        <taxon>Magnoliopsida</taxon>
        <taxon>Liliopsida</taxon>
        <taxon>Poales</taxon>
        <taxon>Poaceae</taxon>
        <taxon>PACMAD clade</taxon>
        <taxon>Arundinoideae</taxon>
        <taxon>Arundineae</taxon>
        <taxon>Arundo</taxon>
    </lineage>
</organism>
<dbReference type="AlphaFoldDB" id="A0A0A9AFG3"/>
<reference evidence="1" key="1">
    <citation type="submission" date="2014-09" db="EMBL/GenBank/DDBJ databases">
        <authorList>
            <person name="Magalhaes I.L.F."/>
            <person name="Oliveira U."/>
            <person name="Santos F.R."/>
            <person name="Vidigal T.H.D.A."/>
            <person name="Brescovit A.D."/>
            <person name="Santos A.J."/>
        </authorList>
    </citation>
    <scope>NUCLEOTIDE SEQUENCE</scope>
    <source>
        <tissue evidence="1">Shoot tissue taken approximately 20 cm above the soil surface</tissue>
    </source>
</reference>
<protein>
    <submittedName>
        <fullName evidence="1">Uncharacterized protein</fullName>
    </submittedName>
</protein>
<reference evidence="1" key="2">
    <citation type="journal article" date="2015" name="Data Brief">
        <title>Shoot transcriptome of the giant reed, Arundo donax.</title>
        <authorList>
            <person name="Barrero R.A."/>
            <person name="Guerrero F.D."/>
            <person name="Moolhuijzen P."/>
            <person name="Goolsby J.A."/>
            <person name="Tidwell J."/>
            <person name="Bellgard S.E."/>
            <person name="Bellgard M.I."/>
        </authorList>
    </citation>
    <scope>NUCLEOTIDE SEQUENCE</scope>
    <source>
        <tissue evidence="1">Shoot tissue taken approximately 20 cm above the soil surface</tissue>
    </source>
</reference>
<evidence type="ECO:0000313" key="1">
    <source>
        <dbReference type="EMBL" id="JAD45842.1"/>
    </source>
</evidence>